<dbReference type="GO" id="GO:0006826">
    <property type="term" value="P:iron ion transport"/>
    <property type="evidence" value="ECO:0007669"/>
    <property type="project" value="UniProtKB-KW"/>
</dbReference>
<sequence>MTKAVILATIATGALIAAWGQPAHAQQTQSNETTGIQDIIVTARRIEESLQTTPIAVTALSSQALTTAKVENVVDLQRTAPGLVIGRGSAGGDGIVFVAIRGQGNLQPILANDPAVATYVDGVYIPRPSTGMTDIQDVERLEVLRGPQGTLFGRNTTGGAINIITKDPTDQREGRFKAEFGNYNNLGVQSTINLPLAEGLAIRVSGAINDRDGYGNNPLTGRDFADNNSKFLRGKLKYIGNGWDVTLSGDWNRQRNSGQQIALWTFNPAIVPAPFQPGLTAGLLTKDNWWDNTATGTSVPAGIGRLTPQAQALYGVQPFNTLEVYGFSGTVNVELGQLNLKSITGYRHSMNYGLSDTDGTAVPLLGTFAGSGSYYLSQELQVSGNVTDGLSFIAGAYAGKESGYEFSRSQIFGGLIRDSNADVTNKTFGLFAQAYLELTSSLRAVGGFRYTWDTRDSVLHNAQIYGLPYDVPVAGTPTGINCTVTPTEPVTATTCNQDQNAKFHYPAWNLGLDWQATDDLFLYVATRGAAKAGGWNLRAGGLPAFSPEKVKDVEGGLKVDLFDRHLRFNTAVFHTWKSDNQAIVNSFVPGIGVTQYIQNNGKVRIWGVEAEATAVPWKGMTVSLNGSLQDGKYVKGTFNEIQVVPGSGCTNGSGVTNGCVVDLSGLPLLQLPKEQLNVSATQKVPLGAGSFAVTGAYSYIGAQHFDAVRAADQASAATKAAYDTENSLGRVPGYGVFNGRIAYQFDNPDIEIAVYGRNITNNKYLLRRFPDLYRTLGIVAAYVGQPATYGVELTFNY</sequence>
<evidence type="ECO:0000256" key="9">
    <source>
        <dbReference type="ARBA" id="ARBA00023136"/>
    </source>
</evidence>
<evidence type="ECO:0000256" key="4">
    <source>
        <dbReference type="ARBA" id="ARBA00022496"/>
    </source>
</evidence>
<evidence type="ECO:0000313" key="16">
    <source>
        <dbReference type="EMBL" id="PZQ53624.1"/>
    </source>
</evidence>
<feature type="chain" id="PRO_5015968104" evidence="13">
    <location>
        <begin position="26"/>
        <end position="797"/>
    </location>
</feature>
<feature type="signal peptide" evidence="13">
    <location>
        <begin position="1"/>
        <end position="25"/>
    </location>
</feature>
<keyword evidence="5 11" id="KW-0812">Transmembrane</keyword>
<evidence type="ECO:0000256" key="7">
    <source>
        <dbReference type="ARBA" id="ARBA00023065"/>
    </source>
</evidence>
<feature type="domain" description="TonB-dependent receptor-like beta-barrel" evidence="14">
    <location>
        <begin position="339"/>
        <end position="759"/>
    </location>
</feature>
<dbReference type="PROSITE" id="PS52016">
    <property type="entry name" value="TONB_DEPENDENT_REC_3"/>
    <property type="match status" value="1"/>
</dbReference>
<dbReference type="PANTHER" id="PTHR32552:SF81">
    <property type="entry name" value="TONB-DEPENDENT OUTER MEMBRANE RECEPTOR"/>
    <property type="match status" value="1"/>
</dbReference>
<dbReference type="Gene3D" id="2.40.170.20">
    <property type="entry name" value="TonB-dependent receptor, beta-barrel domain"/>
    <property type="match status" value="1"/>
</dbReference>
<keyword evidence="16" id="KW-0675">Receptor</keyword>
<evidence type="ECO:0000259" key="15">
    <source>
        <dbReference type="Pfam" id="PF07715"/>
    </source>
</evidence>
<keyword evidence="4" id="KW-0410">Iron transport</keyword>
<proteinExistence type="inferred from homology"/>
<reference evidence="16 17" key="1">
    <citation type="submission" date="2017-08" db="EMBL/GenBank/DDBJ databases">
        <title>Infants hospitalized years apart are colonized by the same room-sourced microbial strains.</title>
        <authorList>
            <person name="Brooks B."/>
            <person name="Olm M.R."/>
            <person name="Firek B.A."/>
            <person name="Baker R."/>
            <person name="Thomas B.C."/>
            <person name="Morowitz M.J."/>
            <person name="Banfield J.F."/>
        </authorList>
    </citation>
    <scope>NUCLEOTIDE SEQUENCE [LARGE SCALE GENOMIC DNA]</scope>
    <source>
        <strain evidence="16">S2_005_002_R2_33</strain>
    </source>
</reference>
<keyword evidence="2 11" id="KW-0813">Transport</keyword>
<dbReference type="GO" id="GO:0009279">
    <property type="term" value="C:cell outer membrane"/>
    <property type="evidence" value="ECO:0007669"/>
    <property type="project" value="UniProtKB-SubCell"/>
</dbReference>
<dbReference type="Pfam" id="PF00593">
    <property type="entry name" value="TonB_dep_Rec_b-barrel"/>
    <property type="match status" value="1"/>
</dbReference>
<protein>
    <submittedName>
        <fullName evidence="16">TonB-dependent receptor</fullName>
    </submittedName>
</protein>
<dbReference type="InterPro" id="IPR039426">
    <property type="entry name" value="TonB-dep_rcpt-like"/>
</dbReference>
<dbReference type="Proteomes" id="UP000249082">
    <property type="component" value="Unassembled WGS sequence"/>
</dbReference>
<dbReference type="EMBL" id="QFPX01000013">
    <property type="protein sequence ID" value="PZQ53624.1"/>
    <property type="molecule type" value="Genomic_DNA"/>
</dbReference>
<dbReference type="InterPro" id="IPR012910">
    <property type="entry name" value="Plug_dom"/>
</dbReference>
<evidence type="ECO:0000256" key="8">
    <source>
        <dbReference type="ARBA" id="ARBA00023077"/>
    </source>
</evidence>
<evidence type="ECO:0000256" key="13">
    <source>
        <dbReference type="SAM" id="SignalP"/>
    </source>
</evidence>
<dbReference type="PANTHER" id="PTHR32552">
    <property type="entry name" value="FERRICHROME IRON RECEPTOR-RELATED"/>
    <property type="match status" value="1"/>
</dbReference>
<evidence type="ECO:0000256" key="6">
    <source>
        <dbReference type="ARBA" id="ARBA00023004"/>
    </source>
</evidence>
<evidence type="ECO:0000259" key="14">
    <source>
        <dbReference type="Pfam" id="PF00593"/>
    </source>
</evidence>
<keyword evidence="6" id="KW-0408">Iron</keyword>
<dbReference type="Pfam" id="PF07715">
    <property type="entry name" value="Plug"/>
    <property type="match status" value="1"/>
</dbReference>
<keyword evidence="10 11" id="KW-0998">Cell outer membrane</keyword>
<evidence type="ECO:0000256" key="3">
    <source>
        <dbReference type="ARBA" id="ARBA00022452"/>
    </source>
</evidence>
<keyword evidence="8 12" id="KW-0798">TonB box</keyword>
<dbReference type="AlphaFoldDB" id="A0A2W5NKX2"/>
<keyword evidence="13" id="KW-0732">Signal</keyword>
<name>A0A2W5NKX2_9SPHN</name>
<evidence type="ECO:0000256" key="11">
    <source>
        <dbReference type="PROSITE-ProRule" id="PRU01360"/>
    </source>
</evidence>
<keyword evidence="9 11" id="KW-0472">Membrane</keyword>
<organism evidence="16 17">
    <name type="scientific">Novosphingobium pentaromativorans</name>
    <dbReference type="NCBI Taxonomy" id="205844"/>
    <lineage>
        <taxon>Bacteria</taxon>
        <taxon>Pseudomonadati</taxon>
        <taxon>Pseudomonadota</taxon>
        <taxon>Alphaproteobacteria</taxon>
        <taxon>Sphingomonadales</taxon>
        <taxon>Sphingomonadaceae</taxon>
        <taxon>Novosphingobium</taxon>
    </lineage>
</organism>
<evidence type="ECO:0000256" key="12">
    <source>
        <dbReference type="RuleBase" id="RU003357"/>
    </source>
</evidence>
<evidence type="ECO:0000256" key="10">
    <source>
        <dbReference type="ARBA" id="ARBA00023237"/>
    </source>
</evidence>
<evidence type="ECO:0000256" key="1">
    <source>
        <dbReference type="ARBA" id="ARBA00004571"/>
    </source>
</evidence>
<gene>
    <name evidence="16" type="ORF">DI555_15325</name>
</gene>
<keyword evidence="7" id="KW-0406">Ion transport</keyword>
<evidence type="ECO:0000256" key="2">
    <source>
        <dbReference type="ARBA" id="ARBA00022448"/>
    </source>
</evidence>
<feature type="domain" description="TonB-dependent receptor plug" evidence="15">
    <location>
        <begin position="50"/>
        <end position="160"/>
    </location>
</feature>
<dbReference type="SUPFAM" id="SSF56935">
    <property type="entry name" value="Porins"/>
    <property type="match status" value="1"/>
</dbReference>
<comment type="caution">
    <text evidence="16">The sequence shown here is derived from an EMBL/GenBank/DDBJ whole genome shotgun (WGS) entry which is preliminary data.</text>
</comment>
<comment type="similarity">
    <text evidence="11 12">Belongs to the TonB-dependent receptor family.</text>
</comment>
<dbReference type="InterPro" id="IPR000531">
    <property type="entry name" value="Beta-barrel_TonB"/>
</dbReference>
<accession>A0A2W5NKX2</accession>
<evidence type="ECO:0000313" key="17">
    <source>
        <dbReference type="Proteomes" id="UP000249082"/>
    </source>
</evidence>
<evidence type="ECO:0000256" key="5">
    <source>
        <dbReference type="ARBA" id="ARBA00022692"/>
    </source>
</evidence>
<dbReference type="InterPro" id="IPR036942">
    <property type="entry name" value="Beta-barrel_TonB_sf"/>
</dbReference>
<keyword evidence="3 11" id="KW-1134">Transmembrane beta strand</keyword>
<comment type="subcellular location">
    <subcellularLocation>
        <location evidence="1 11">Cell outer membrane</location>
        <topology evidence="1 11">Multi-pass membrane protein</topology>
    </subcellularLocation>
</comment>